<dbReference type="Pfam" id="PF01754">
    <property type="entry name" value="zf-A20"/>
    <property type="match status" value="1"/>
</dbReference>
<evidence type="ECO:0000313" key="8">
    <source>
        <dbReference type="Proteomes" id="UP000694886"/>
    </source>
</evidence>
<evidence type="ECO:0000256" key="3">
    <source>
        <dbReference type="ARBA" id="ARBA00022771"/>
    </source>
</evidence>
<dbReference type="SUPFAM" id="SSF57716">
    <property type="entry name" value="Glucocorticoid receptor-like (DNA-binding domain)"/>
    <property type="match status" value="1"/>
</dbReference>
<keyword evidence="4" id="KW-0862">Zinc</keyword>
<evidence type="ECO:0000259" key="7">
    <source>
        <dbReference type="PROSITE" id="PS51039"/>
    </source>
</evidence>
<dbReference type="PANTHER" id="PTHR10634:SF124">
    <property type="entry name" value="ZINC FINGER A20 AND AN1 DOMAIN-CONTAINING STRESS-ASSOCIATED PROTEIN 8-RELATED"/>
    <property type="match status" value="1"/>
</dbReference>
<dbReference type="Pfam" id="PF01428">
    <property type="entry name" value="zf-AN1"/>
    <property type="match status" value="1"/>
</dbReference>
<evidence type="ECO:0000256" key="5">
    <source>
        <dbReference type="PROSITE-ProRule" id="PRU00449"/>
    </source>
</evidence>
<dbReference type="InterPro" id="IPR002653">
    <property type="entry name" value="Znf_A20"/>
</dbReference>
<dbReference type="GeneID" id="18599648"/>
<reference evidence="9" key="2">
    <citation type="submission" date="2025-08" db="UniProtKB">
        <authorList>
            <consortium name="RefSeq"/>
        </authorList>
    </citation>
    <scope>IDENTIFICATION</scope>
</reference>
<dbReference type="SMART" id="SM00154">
    <property type="entry name" value="ZnF_AN1"/>
    <property type="match status" value="1"/>
</dbReference>
<reference evidence="8" key="1">
    <citation type="journal article" date="1997" name="Nucleic Acids Res.">
        <title>tRNAscan-SE: a program for improved detection of transfer RNA genes in genomic sequence.</title>
        <authorList>
            <person name="Lowe T.M."/>
            <person name="Eddy S.R."/>
        </authorList>
    </citation>
    <scope>NUCLEOTIDE SEQUENCE [LARGE SCALE GENOMIC DNA]</scope>
    <source>
        <strain evidence="8">r\B97-61/B2</strain>
    </source>
</reference>
<dbReference type="Gene3D" id="1.20.5.4770">
    <property type="match status" value="1"/>
</dbReference>
<accession>A0AB32WBZ2</accession>
<dbReference type="GO" id="GO:0003677">
    <property type="term" value="F:DNA binding"/>
    <property type="evidence" value="ECO:0007669"/>
    <property type="project" value="InterPro"/>
</dbReference>
<dbReference type="FunFam" id="4.10.1110.10:FF:000001">
    <property type="entry name" value="Zinc finger AN1-type containing 6"/>
    <property type="match status" value="1"/>
</dbReference>
<dbReference type="Proteomes" id="UP000694886">
    <property type="component" value="Chromosome 5"/>
</dbReference>
<name>A0AB32WBZ2_THECC</name>
<dbReference type="Gene3D" id="4.10.1110.10">
    <property type="entry name" value="AN1-like Zinc finger"/>
    <property type="match status" value="1"/>
</dbReference>
<comment type="function">
    <text evidence="1">May be involved in environmental stress response.</text>
</comment>
<dbReference type="PANTHER" id="PTHR10634">
    <property type="entry name" value="AN1-TYPE ZINC FINGER PROTEIN"/>
    <property type="match status" value="1"/>
</dbReference>
<feature type="region of interest" description="Disordered" evidence="6">
    <location>
        <begin position="57"/>
        <end position="80"/>
    </location>
</feature>
<protein>
    <submittedName>
        <fullName evidence="9">Zinc finger A20 and AN1 domain-containing stress-associated protein 8 isoform X1</fullName>
    </submittedName>
</protein>
<dbReference type="InterPro" id="IPR050652">
    <property type="entry name" value="AN1_A20_ZnFinger"/>
</dbReference>
<evidence type="ECO:0000256" key="4">
    <source>
        <dbReference type="ARBA" id="ARBA00022833"/>
    </source>
</evidence>
<dbReference type="Gramene" id="Tc05v2_t019020.1">
    <property type="protein sequence ID" value="Tc05v2_p019020.1"/>
    <property type="gene ID" value="Tc05v2_g019020"/>
</dbReference>
<dbReference type="RefSeq" id="XP_017976897.1">
    <property type="nucleotide sequence ID" value="XM_018121408.1"/>
</dbReference>
<evidence type="ECO:0000256" key="1">
    <source>
        <dbReference type="ARBA" id="ARBA00003732"/>
    </source>
</evidence>
<evidence type="ECO:0000256" key="2">
    <source>
        <dbReference type="ARBA" id="ARBA00022723"/>
    </source>
</evidence>
<dbReference type="PROSITE" id="PS51039">
    <property type="entry name" value="ZF_AN1"/>
    <property type="match status" value="1"/>
</dbReference>
<feature type="compositionally biased region" description="Low complexity" evidence="6">
    <location>
        <begin position="57"/>
        <end position="78"/>
    </location>
</feature>
<keyword evidence="2" id="KW-0479">Metal-binding</keyword>
<dbReference type="SUPFAM" id="SSF118310">
    <property type="entry name" value="AN1-like Zinc finger"/>
    <property type="match status" value="1"/>
</dbReference>
<dbReference type="InterPro" id="IPR035896">
    <property type="entry name" value="AN1-like_Znf"/>
</dbReference>
<evidence type="ECO:0000256" key="6">
    <source>
        <dbReference type="SAM" id="MobiDB-lite"/>
    </source>
</evidence>
<evidence type="ECO:0000313" key="9">
    <source>
        <dbReference type="RefSeq" id="XP_017976897.1"/>
    </source>
</evidence>
<organism evidence="8 9">
    <name type="scientific">Theobroma cacao</name>
    <name type="common">Cacao</name>
    <name type="synonym">Cocoa</name>
    <dbReference type="NCBI Taxonomy" id="3641"/>
    <lineage>
        <taxon>Eukaryota</taxon>
        <taxon>Viridiplantae</taxon>
        <taxon>Streptophyta</taxon>
        <taxon>Embryophyta</taxon>
        <taxon>Tracheophyta</taxon>
        <taxon>Spermatophyta</taxon>
        <taxon>Magnoliopsida</taxon>
        <taxon>eudicotyledons</taxon>
        <taxon>Gunneridae</taxon>
        <taxon>Pentapetalae</taxon>
        <taxon>rosids</taxon>
        <taxon>malvids</taxon>
        <taxon>Malvales</taxon>
        <taxon>Malvaceae</taxon>
        <taxon>Byttnerioideae</taxon>
        <taxon>Theobroma</taxon>
    </lineage>
</organism>
<dbReference type="AlphaFoldDB" id="A0AB32WBZ2"/>
<keyword evidence="3 5" id="KW-0863">Zinc-finger</keyword>
<gene>
    <name evidence="9" type="primary">LOC18599648</name>
</gene>
<dbReference type="GO" id="GO:0008270">
    <property type="term" value="F:zinc ion binding"/>
    <property type="evidence" value="ECO:0007669"/>
    <property type="project" value="UniProtKB-KW"/>
</dbReference>
<sequence>MQHSSELRSVPPSIQLIITIKGCGFYSSLQAKNLCSKCYNDFLKELIAKSTAEVKVDPSSAAPNPSVSVDSSSVPTPSKLKNRCESCNKKVGLMGFSCRCGKVLCGVHRYPKEHSCNFDFKTADRLILAEENSLVMADKLESRI</sequence>
<feature type="domain" description="AN1-type" evidence="7">
    <location>
        <begin position="78"/>
        <end position="124"/>
    </location>
</feature>
<dbReference type="InterPro" id="IPR000058">
    <property type="entry name" value="Znf_AN1"/>
</dbReference>
<proteinExistence type="predicted"/>